<evidence type="ECO:0000256" key="11">
    <source>
        <dbReference type="PROSITE-ProRule" id="PRU01263"/>
    </source>
</evidence>
<dbReference type="PROSITE" id="PS51915">
    <property type="entry name" value="ZAD"/>
    <property type="match status" value="1"/>
</dbReference>
<evidence type="ECO:0000256" key="9">
    <source>
        <dbReference type="ARBA" id="ARBA00023242"/>
    </source>
</evidence>
<evidence type="ECO:0000256" key="4">
    <source>
        <dbReference type="ARBA" id="ARBA00022771"/>
    </source>
</evidence>
<dbReference type="PANTHER" id="PTHR16515:SF49">
    <property type="entry name" value="GASTRULA ZINC FINGER PROTEIN XLCGF49.1-LIKE-RELATED"/>
    <property type="match status" value="1"/>
</dbReference>
<keyword evidence="7" id="KW-0238">DNA-binding</keyword>
<dbReference type="Gene3D" id="3.30.160.60">
    <property type="entry name" value="Classic Zinc Finger"/>
    <property type="match status" value="7"/>
</dbReference>
<comment type="subcellular location">
    <subcellularLocation>
        <location evidence="1">Nucleus</location>
    </subcellularLocation>
</comment>
<dbReference type="Gene3D" id="3.40.1800.20">
    <property type="match status" value="1"/>
</dbReference>
<gene>
    <name evidence="14" type="ORF">CLODIP_2_CD01899</name>
</gene>
<feature type="domain" description="C2H2-type" evidence="12">
    <location>
        <begin position="346"/>
        <end position="366"/>
    </location>
</feature>
<evidence type="ECO:0000259" key="12">
    <source>
        <dbReference type="PROSITE" id="PS50157"/>
    </source>
</evidence>
<keyword evidence="3" id="KW-0677">Repeat</keyword>
<keyword evidence="8" id="KW-0804">Transcription</keyword>
<dbReference type="FunFam" id="3.30.160.60:FF:001289">
    <property type="entry name" value="Zinc finger protein 574"/>
    <property type="match status" value="1"/>
</dbReference>
<keyword evidence="15" id="KW-1185">Reference proteome</keyword>
<evidence type="ECO:0000259" key="13">
    <source>
        <dbReference type="PROSITE" id="PS51915"/>
    </source>
</evidence>
<feature type="binding site" evidence="11">
    <location>
        <position position="17"/>
    </location>
    <ligand>
        <name>Zn(2+)</name>
        <dbReference type="ChEBI" id="CHEBI:29105"/>
    </ligand>
</feature>
<keyword evidence="4 10" id="KW-0863">Zinc-finger</keyword>
<dbReference type="SMART" id="SM00868">
    <property type="entry name" value="zf-AD"/>
    <property type="match status" value="1"/>
</dbReference>
<feature type="domain" description="C2H2-type" evidence="12">
    <location>
        <begin position="313"/>
        <end position="341"/>
    </location>
</feature>
<name>A0A8S1CXK6_9INSE</name>
<dbReference type="PANTHER" id="PTHR16515">
    <property type="entry name" value="PR DOMAIN ZINC FINGER PROTEIN"/>
    <property type="match status" value="1"/>
</dbReference>
<dbReference type="AlphaFoldDB" id="A0A8S1CXK6"/>
<dbReference type="InterPro" id="IPR013087">
    <property type="entry name" value="Znf_C2H2_type"/>
</dbReference>
<keyword evidence="2 11" id="KW-0479">Metal-binding</keyword>
<evidence type="ECO:0000256" key="3">
    <source>
        <dbReference type="ARBA" id="ARBA00022737"/>
    </source>
</evidence>
<reference evidence="14 15" key="1">
    <citation type="submission" date="2020-04" db="EMBL/GenBank/DDBJ databases">
        <authorList>
            <person name="Alioto T."/>
            <person name="Alioto T."/>
            <person name="Gomez Garrido J."/>
        </authorList>
    </citation>
    <scope>NUCLEOTIDE SEQUENCE [LARGE SCALE GENOMIC DNA]</scope>
</reference>
<dbReference type="EMBL" id="CADEPI010000077">
    <property type="protein sequence ID" value="CAB3372853.1"/>
    <property type="molecule type" value="Genomic_DNA"/>
</dbReference>
<feature type="binding site" evidence="11">
    <location>
        <position position="66"/>
    </location>
    <ligand>
        <name>Zn(2+)</name>
        <dbReference type="ChEBI" id="CHEBI:29105"/>
    </ligand>
</feature>
<dbReference type="InterPro" id="IPR012934">
    <property type="entry name" value="Znf_AD"/>
</dbReference>
<dbReference type="InterPro" id="IPR036236">
    <property type="entry name" value="Znf_C2H2_sf"/>
</dbReference>
<keyword evidence="6" id="KW-0805">Transcription regulation</keyword>
<evidence type="ECO:0008006" key="16">
    <source>
        <dbReference type="Google" id="ProtNLM"/>
    </source>
</evidence>
<dbReference type="SMART" id="SM00355">
    <property type="entry name" value="ZnF_C2H2"/>
    <property type="match status" value="14"/>
</dbReference>
<feature type="domain" description="C2H2-type" evidence="12">
    <location>
        <begin position="402"/>
        <end position="429"/>
    </location>
</feature>
<comment type="caution">
    <text evidence="14">The sequence shown here is derived from an EMBL/GenBank/DDBJ whole genome shotgun (WGS) entry which is preliminary data.</text>
</comment>
<keyword evidence="5 11" id="KW-0862">Zinc</keyword>
<evidence type="ECO:0000313" key="15">
    <source>
        <dbReference type="Proteomes" id="UP000494165"/>
    </source>
</evidence>
<evidence type="ECO:0000313" key="14">
    <source>
        <dbReference type="EMBL" id="CAB3372853.1"/>
    </source>
</evidence>
<dbReference type="Proteomes" id="UP000494165">
    <property type="component" value="Unassembled WGS sequence"/>
</dbReference>
<dbReference type="GO" id="GO:0005634">
    <property type="term" value="C:nucleus"/>
    <property type="evidence" value="ECO:0007669"/>
    <property type="project" value="UniProtKB-SubCell"/>
</dbReference>
<feature type="domain" description="C2H2-type" evidence="12">
    <location>
        <begin position="631"/>
        <end position="658"/>
    </location>
</feature>
<evidence type="ECO:0000256" key="7">
    <source>
        <dbReference type="ARBA" id="ARBA00023125"/>
    </source>
</evidence>
<dbReference type="Pfam" id="PF07776">
    <property type="entry name" value="zf-AD"/>
    <property type="match status" value="1"/>
</dbReference>
<dbReference type="SUPFAM" id="SSF57716">
    <property type="entry name" value="Glucocorticoid receptor-like (DNA-binding domain)"/>
    <property type="match status" value="1"/>
</dbReference>
<sequence>MKETSEIRMNQDLNSVCRTCAGYSTNLLPIFGHDGMEKKLGAKINQNLPISVYENDLLPTKICSRCIFSLEASIEFKNICQKADETLKNMLAEQQPPDVLTEFPTLPDVEMADTTVSNNQWIKQENVPICNTAGLSFTDNNTFTIHTQQLETPKTELILPDIAPVETVFYNEVEITKKKRTRPIMPKIMPIPIANLMAPSMTIITTGGPNMTKQQLLPVIKLSTSQRQKSAMEQLMTDKVIPVKNVRQILQRRQLNIPSSLIDRSELGNKSLLFDYEEEGMNVEVFIPDATLGSTDDPMETVPICVDVREHPFLCENCGKGFRNKALLKDHIIRKYIATNPEEFEFPCEECGKTFPTGYSLKAHLRNKRAQTVRVQCEICSQEVLKKNWPTHFARHNQDERFKCLICNQTFASNAQLKQHSSVHSSSKFPCEFCGTTFNRKSNLTLHRKIHTEPEALAHQVKCDICNYQSNDRYYMMHHHKVHFSTTLYAYTCPVLTCNFTSQNFDQLRLHCAQSHCREELSLYTKRKKRTQRVSKVLIAPYLCKLCSSVFNRPVEYSSHISQEHGVQLMAGHAIFTCNHCKDCYGSLVDLNEHLECHIEAHKYPCSKCTETFAVFNNRNQHLASVHSTKFECEICNMSFMTVFKLKEHMPSHSDIKPFTCKICGKGFKRKRTLGEHQKVHSDVKKFECEHCHAKFRWKGDLVRHATRHTGINLYHCSECEFSSNKRKEVEAHISENHSVIVDMQV</sequence>
<evidence type="ECO:0000256" key="2">
    <source>
        <dbReference type="ARBA" id="ARBA00022723"/>
    </source>
</evidence>
<dbReference type="OrthoDB" id="8685330at2759"/>
<organism evidence="14 15">
    <name type="scientific">Cloeon dipterum</name>
    <dbReference type="NCBI Taxonomy" id="197152"/>
    <lineage>
        <taxon>Eukaryota</taxon>
        <taxon>Metazoa</taxon>
        <taxon>Ecdysozoa</taxon>
        <taxon>Arthropoda</taxon>
        <taxon>Hexapoda</taxon>
        <taxon>Insecta</taxon>
        <taxon>Pterygota</taxon>
        <taxon>Palaeoptera</taxon>
        <taxon>Ephemeroptera</taxon>
        <taxon>Pisciforma</taxon>
        <taxon>Baetidae</taxon>
        <taxon>Cloeon</taxon>
    </lineage>
</organism>
<feature type="domain" description="C2H2-type" evidence="12">
    <location>
        <begin position="604"/>
        <end position="632"/>
    </location>
</feature>
<proteinExistence type="predicted"/>
<feature type="domain" description="C2H2-type" evidence="12">
    <location>
        <begin position="659"/>
        <end position="686"/>
    </location>
</feature>
<feature type="binding site" evidence="11">
    <location>
        <position position="63"/>
    </location>
    <ligand>
        <name>Zn(2+)</name>
        <dbReference type="ChEBI" id="CHEBI:29105"/>
    </ligand>
</feature>
<dbReference type="SUPFAM" id="SSF57667">
    <property type="entry name" value="beta-beta-alpha zinc fingers"/>
    <property type="match status" value="5"/>
</dbReference>
<feature type="binding site" evidence="11">
    <location>
        <position position="20"/>
    </location>
    <ligand>
        <name>Zn(2+)</name>
        <dbReference type="ChEBI" id="CHEBI:29105"/>
    </ligand>
</feature>
<feature type="domain" description="C2H2-type" evidence="12">
    <location>
        <begin position="687"/>
        <end position="714"/>
    </location>
</feature>
<protein>
    <recommendedName>
        <fullName evidence="16">Protein krueppel</fullName>
    </recommendedName>
</protein>
<dbReference type="GO" id="GO:0006357">
    <property type="term" value="P:regulation of transcription by RNA polymerase II"/>
    <property type="evidence" value="ECO:0007669"/>
    <property type="project" value="UniProtKB-ARBA"/>
</dbReference>
<dbReference type="PROSITE" id="PS50157">
    <property type="entry name" value="ZINC_FINGER_C2H2_2"/>
    <property type="match status" value="8"/>
</dbReference>
<keyword evidence="9" id="KW-0539">Nucleus</keyword>
<evidence type="ECO:0000256" key="1">
    <source>
        <dbReference type="ARBA" id="ARBA00004123"/>
    </source>
</evidence>
<dbReference type="PROSITE" id="PS00028">
    <property type="entry name" value="ZINC_FINGER_C2H2_1"/>
    <property type="match status" value="8"/>
</dbReference>
<accession>A0A8S1CXK6</accession>
<evidence type="ECO:0000256" key="5">
    <source>
        <dbReference type="ARBA" id="ARBA00022833"/>
    </source>
</evidence>
<dbReference type="Pfam" id="PF00096">
    <property type="entry name" value="zf-C2H2"/>
    <property type="match status" value="4"/>
</dbReference>
<feature type="domain" description="ZAD" evidence="13">
    <location>
        <begin position="15"/>
        <end position="90"/>
    </location>
</feature>
<dbReference type="GO" id="GO:0008270">
    <property type="term" value="F:zinc ion binding"/>
    <property type="evidence" value="ECO:0007669"/>
    <property type="project" value="UniProtKB-UniRule"/>
</dbReference>
<dbReference type="Pfam" id="PF13912">
    <property type="entry name" value="zf-C2H2_6"/>
    <property type="match status" value="1"/>
</dbReference>
<dbReference type="GO" id="GO:0003677">
    <property type="term" value="F:DNA binding"/>
    <property type="evidence" value="ECO:0007669"/>
    <property type="project" value="UniProtKB-KW"/>
</dbReference>
<feature type="domain" description="C2H2-type" evidence="12">
    <location>
        <begin position="429"/>
        <end position="456"/>
    </location>
</feature>
<evidence type="ECO:0000256" key="8">
    <source>
        <dbReference type="ARBA" id="ARBA00023163"/>
    </source>
</evidence>
<evidence type="ECO:0000256" key="6">
    <source>
        <dbReference type="ARBA" id="ARBA00023015"/>
    </source>
</evidence>
<evidence type="ECO:0000256" key="10">
    <source>
        <dbReference type="PROSITE-ProRule" id="PRU00042"/>
    </source>
</evidence>
<dbReference type="InterPro" id="IPR050331">
    <property type="entry name" value="Zinc_finger"/>
</dbReference>